<organism evidence="1 2">
    <name type="scientific">Takifugu bimaculatus</name>
    <dbReference type="NCBI Taxonomy" id="433685"/>
    <lineage>
        <taxon>Eukaryota</taxon>
        <taxon>Metazoa</taxon>
        <taxon>Chordata</taxon>
        <taxon>Craniata</taxon>
        <taxon>Vertebrata</taxon>
        <taxon>Euteleostomi</taxon>
        <taxon>Actinopterygii</taxon>
        <taxon>Neopterygii</taxon>
        <taxon>Teleostei</taxon>
        <taxon>Neoteleostei</taxon>
        <taxon>Acanthomorphata</taxon>
        <taxon>Eupercaria</taxon>
        <taxon>Tetraodontiformes</taxon>
        <taxon>Tetradontoidea</taxon>
        <taxon>Tetraodontidae</taxon>
        <taxon>Takifugu</taxon>
    </lineage>
</organism>
<evidence type="ECO:0000313" key="1">
    <source>
        <dbReference type="EMBL" id="TNN00037.1"/>
    </source>
</evidence>
<protein>
    <submittedName>
        <fullName evidence="1">Uncharacterized protein</fullName>
    </submittedName>
</protein>
<dbReference type="EMBL" id="SWLE01000005">
    <property type="protein sequence ID" value="TNN00037.1"/>
    <property type="molecule type" value="Genomic_DNA"/>
</dbReference>
<sequence>MLQVVSNLTLRSIKNTVSVRDLGMVPYIKIFLDEDQYRGPALSILEQIAEINPEEFMRTCYRSPLLLYAAGGWAEAGPFAVCVEGAGDSKQFGCIQESWRLHRTALSCGGYGRSPV</sequence>
<keyword evidence="2" id="KW-1185">Reference proteome</keyword>
<gene>
    <name evidence="1" type="ORF">fugu_013069</name>
</gene>
<accession>A0A4Z2C738</accession>
<dbReference type="AlphaFoldDB" id="A0A4Z2C738"/>
<comment type="caution">
    <text evidence="1">The sequence shown here is derived from an EMBL/GenBank/DDBJ whole genome shotgun (WGS) entry which is preliminary data.</text>
</comment>
<dbReference type="Proteomes" id="UP000516260">
    <property type="component" value="Chromosome 13"/>
</dbReference>
<proteinExistence type="predicted"/>
<reference evidence="1 2" key="1">
    <citation type="submission" date="2019-04" db="EMBL/GenBank/DDBJ databases">
        <title>The sequence and de novo assembly of Takifugu bimaculatus genome using PacBio and Hi-C technologies.</title>
        <authorList>
            <person name="Xu P."/>
            <person name="Liu B."/>
            <person name="Zhou Z."/>
        </authorList>
    </citation>
    <scope>NUCLEOTIDE SEQUENCE [LARGE SCALE GENOMIC DNA]</scope>
    <source>
        <strain evidence="1">TB-2018</strain>
        <tissue evidence="1">Muscle</tissue>
    </source>
</reference>
<name>A0A4Z2C738_9TELE</name>
<evidence type="ECO:0000313" key="2">
    <source>
        <dbReference type="Proteomes" id="UP000516260"/>
    </source>
</evidence>